<dbReference type="GO" id="GO:0003677">
    <property type="term" value="F:DNA binding"/>
    <property type="evidence" value="ECO:0007669"/>
    <property type="project" value="UniProtKB-KW"/>
</dbReference>
<accession>A0A4R5ND66</accession>
<organism evidence="5 6">
    <name type="scientific">Secundilactobacillus malefermentans</name>
    <dbReference type="NCBI Taxonomy" id="176292"/>
    <lineage>
        <taxon>Bacteria</taxon>
        <taxon>Bacillati</taxon>
        <taxon>Bacillota</taxon>
        <taxon>Bacilli</taxon>
        <taxon>Lactobacillales</taxon>
        <taxon>Lactobacillaceae</taxon>
        <taxon>Secundilactobacillus</taxon>
    </lineage>
</organism>
<dbReference type="AlphaFoldDB" id="A0A4R5ND66"/>
<dbReference type="InterPro" id="IPR036390">
    <property type="entry name" value="WH_DNA-bd_sf"/>
</dbReference>
<dbReference type="SMART" id="SM00347">
    <property type="entry name" value="HTH_MARR"/>
    <property type="match status" value="1"/>
</dbReference>
<dbReference type="PROSITE" id="PS50995">
    <property type="entry name" value="HTH_MARR_2"/>
    <property type="match status" value="1"/>
</dbReference>
<keyword evidence="3" id="KW-0804">Transcription</keyword>
<keyword evidence="2" id="KW-0238">DNA-binding</keyword>
<proteinExistence type="predicted"/>
<evidence type="ECO:0000259" key="4">
    <source>
        <dbReference type="PROSITE" id="PS50995"/>
    </source>
</evidence>
<dbReference type="Pfam" id="PF12802">
    <property type="entry name" value="MarR_2"/>
    <property type="match status" value="1"/>
</dbReference>
<feature type="domain" description="HTH marR-type" evidence="4">
    <location>
        <begin position="1"/>
        <end position="145"/>
    </location>
</feature>
<gene>
    <name evidence="5" type="ORF">C5L31_001948</name>
</gene>
<dbReference type="InterPro" id="IPR036388">
    <property type="entry name" value="WH-like_DNA-bd_sf"/>
</dbReference>
<dbReference type="GO" id="GO:0003700">
    <property type="term" value="F:DNA-binding transcription factor activity"/>
    <property type="evidence" value="ECO:0007669"/>
    <property type="project" value="InterPro"/>
</dbReference>
<evidence type="ECO:0000256" key="1">
    <source>
        <dbReference type="ARBA" id="ARBA00023015"/>
    </source>
</evidence>
<dbReference type="RefSeq" id="WP_010619544.1">
    <property type="nucleotide sequence ID" value="NZ_CP042371.1"/>
</dbReference>
<protein>
    <recommendedName>
        <fullName evidence="4">HTH marR-type domain-containing protein</fullName>
    </recommendedName>
</protein>
<keyword evidence="1" id="KW-0805">Transcription regulation</keyword>
<dbReference type="STRING" id="1122149.FD44_GL000434"/>
<comment type="caution">
    <text evidence="5">The sequence shown here is derived from an EMBL/GenBank/DDBJ whole genome shotgun (WGS) entry which is preliminary data.</text>
</comment>
<sequence>MLNELIGPKLKAVNTLFEKALSKRIDKTNSPKRLTGGQMSVIAYLYDNPDDVIYQRDLEKIFNLSRPTINGIIKRLSENGSIEIVPDEKDKRYKRIMLSKEALDAMIKYRPAFEQEVKQVENEMTQGLDEKQVQDLKHLLDVCRDNLKG</sequence>
<evidence type="ECO:0000313" key="6">
    <source>
        <dbReference type="Proteomes" id="UP000294854"/>
    </source>
</evidence>
<reference evidence="5 6" key="1">
    <citation type="journal article" date="2019" name="Appl. Microbiol. Biotechnol.">
        <title>Uncovering carbohydrate metabolism through a genotype-phenotype association study of 56 lactic acid bacteria genomes.</title>
        <authorList>
            <person name="Buron-Moles G."/>
            <person name="Chailyan A."/>
            <person name="Dolejs I."/>
            <person name="Forster J."/>
            <person name="Miks M.H."/>
        </authorList>
    </citation>
    <scope>NUCLEOTIDE SEQUENCE [LARGE SCALE GENOMIC DNA]</scope>
    <source>
        <strain evidence="5 6">ATCC 49373</strain>
    </source>
</reference>
<dbReference type="Proteomes" id="UP000294854">
    <property type="component" value="Unassembled WGS sequence"/>
</dbReference>
<dbReference type="Gene3D" id="1.10.10.10">
    <property type="entry name" value="Winged helix-like DNA-binding domain superfamily/Winged helix DNA-binding domain"/>
    <property type="match status" value="1"/>
</dbReference>
<dbReference type="InterPro" id="IPR000835">
    <property type="entry name" value="HTH_MarR-typ"/>
</dbReference>
<dbReference type="PANTHER" id="PTHR42756:SF1">
    <property type="entry name" value="TRANSCRIPTIONAL REPRESSOR OF EMRAB OPERON"/>
    <property type="match status" value="1"/>
</dbReference>
<dbReference type="EMBL" id="PUFO01000106">
    <property type="protein sequence ID" value="TDG71324.1"/>
    <property type="molecule type" value="Genomic_DNA"/>
</dbReference>
<dbReference type="OrthoDB" id="2297442at2"/>
<keyword evidence="6" id="KW-1185">Reference proteome</keyword>
<name>A0A4R5ND66_9LACO</name>
<evidence type="ECO:0000256" key="3">
    <source>
        <dbReference type="ARBA" id="ARBA00023163"/>
    </source>
</evidence>
<evidence type="ECO:0000313" key="5">
    <source>
        <dbReference type="EMBL" id="TDG71324.1"/>
    </source>
</evidence>
<evidence type="ECO:0000256" key="2">
    <source>
        <dbReference type="ARBA" id="ARBA00023125"/>
    </source>
</evidence>
<dbReference type="PANTHER" id="PTHR42756">
    <property type="entry name" value="TRANSCRIPTIONAL REGULATOR, MARR"/>
    <property type="match status" value="1"/>
</dbReference>
<dbReference type="SUPFAM" id="SSF46785">
    <property type="entry name" value="Winged helix' DNA-binding domain"/>
    <property type="match status" value="1"/>
</dbReference>